<dbReference type="Proteomes" id="UP001054837">
    <property type="component" value="Unassembled WGS sequence"/>
</dbReference>
<sequence length="165" mass="18304">MLIAVNFTAMLAILAGKLRYRGEREMALSLGRRWKITGAVITPYLPWVEARQQRGFSSPPIFIGRSEHVIKAPLLVADRPKPFPPPVPSTPSQKAPGEIHPASTSLPVPSHPPPKIPPSCRKDVLISSLRYEDSKHVSSLSSCVHPRPHPLLYRRIEPTLAHLPE</sequence>
<evidence type="ECO:0000313" key="2">
    <source>
        <dbReference type="EMBL" id="GIY48909.1"/>
    </source>
</evidence>
<dbReference type="EMBL" id="BPLQ01010169">
    <property type="protein sequence ID" value="GIY48909.1"/>
    <property type="molecule type" value="Genomic_DNA"/>
</dbReference>
<organism evidence="2 3">
    <name type="scientific">Caerostris darwini</name>
    <dbReference type="NCBI Taxonomy" id="1538125"/>
    <lineage>
        <taxon>Eukaryota</taxon>
        <taxon>Metazoa</taxon>
        <taxon>Ecdysozoa</taxon>
        <taxon>Arthropoda</taxon>
        <taxon>Chelicerata</taxon>
        <taxon>Arachnida</taxon>
        <taxon>Araneae</taxon>
        <taxon>Araneomorphae</taxon>
        <taxon>Entelegynae</taxon>
        <taxon>Araneoidea</taxon>
        <taxon>Araneidae</taxon>
        <taxon>Caerostris</taxon>
    </lineage>
</organism>
<proteinExistence type="predicted"/>
<evidence type="ECO:0000313" key="3">
    <source>
        <dbReference type="Proteomes" id="UP001054837"/>
    </source>
</evidence>
<dbReference type="AlphaFoldDB" id="A0AAV4TUP7"/>
<evidence type="ECO:0000256" key="1">
    <source>
        <dbReference type="SAM" id="MobiDB-lite"/>
    </source>
</evidence>
<reference evidence="2 3" key="1">
    <citation type="submission" date="2021-06" db="EMBL/GenBank/DDBJ databases">
        <title>Caerostris darwini draft genome.</title>
        <authorList>
            <person name="Kono N."/>
            <person name="Arakawa K."/>
        </authorList>
    </citation>
    <scope>NUCLEOTIDE SEQUENCE [LARGE SCALE GENOMIC DNA]</scope>
</reference>
<gene>
    <name evidence="2" type="ORF">CDAR_109271</name>
</gene>
<feature type="region of interest" description="Disordered" evidence="1">
    <location>
        <begin position="79"/>
        <end position="119"/>
    </location>
</feature>
<accession>A0AAV4TUP7</accession>
<keyword evidence="3" id="KW-1185">Reference proteome</keyword>
<comment type="caution">
    <text evidence="2">The sequence shown here is derived from an EMBL/GenBank/DDBJ whole genome shotgun (WGS) entry which is preliminary data.</text>
</comment>
<protein>
    <submittedName>
        <fullName evidence="2">Uncharacterized protein</fullName>
    </submittedName>
</protein>
<name>A0AAV4TUP7_9ARAC</name>